<evidence type="ECO:0000313" key="6">
    <source>
        <dbReference type="EMBL" id="RNL82833.1"/>
    </source>
</evidence>
<evidence type="ECO:0000259" key="5">
    <source>
        <dbReference type="PROSITE" id="PS50977"/>
    </source>
</evidence>
<dbReference type="GO" id="GO:0003700">
    <property type="term" value="F:DNA-binding transcription factor activity"/>
    <property type="evidence" value="ECO:0007669"/>
    <property type="project" value="TreeGrafter"/>
</dbReference>
<keyword evidence="1" id="KW-0805">Transcription regulation</keyword>
<dbReference type="InterPro" id="IPR009057">
    <property type="entry name" value="Homeodomain-like_sf"/>
</dbReference>
<reference evidence="6 7" key="1">
    <citation type="submission" date="2018-11" db="EMBL/GenBank/DDBJ databases">
        <title>The genome draft of YIM 96095.</title>
        <authorList>
            <person name="Tang S.-K."/>
            <person name="Chunyu W.-X."/>
            <person name="Feng Y.-Z."/>
        </authorList>
    </citation>
    <scope>NUCLEOTIDE SEQUENCE [LARGE SCALE GENOMIC DNA]</scope>
    <source>
        <strain evidence="6 7">YIM 96095</strain>
    </source>
</reference>
<comment type="caution">
    <text evidence="6">The sequence shown here is derived from an EMBL/GenBank/DDBJ whole genome shotgun (WGS) entry which is preliminary data.</text>
</comment>
<dbReference type="PANTHER" id="PTHR30055:SF234">
    <property type="entry name" value="HTH-TYPE TRANSCRIPTIONAL REGULATOR BETI"/>
    <property type="match status" value="1"/>
</dbReference>
<dbReference type="Gene3D" id="1.10.357.10">
    <property type="entry name" value="Tetracycline Repressor, domain 2"/>
    <property type="match status" value="1"/>
</dbReference>
<name>A0A3N0E4V3_9ACTN</name>
<dbReference type="PRINTS" id="PR00455">
    <property type="entry name" value="HTHTETR"/>
</dbReference>
<sequence length="183" mass="20248">MPRRENDTRNRIRETALELFASQGADKTSLREIAERLDITKAALYYHFPSKNALLHEMVQPLVEDVEALLDDAERAGEPLSPRELLGRYFDVTARHSALYLALLHDLGTLIELDVVSRIFTWRDRLQWLLIGRAASPAEVAACTLAVGGLQDCAVTTDGGPVSGEYREATIDAACRALGVDSR</sequence>
<dbReference type="GO" id="GO:0000976">
    <property type="term" value="F:transcription cis-regulatory region binding"/>
    <property type="evidence" value="ECO:0007669"/>
    <property type="project" value="TreeGrafter"/>
</dbReference>
<keyword evidence="3" id="KW-0804">Transcription</keyword>
<dbReference type="OrthoDB" id="3186364at2"/>
<dbReference type="EMBL" id="RJMB01000020">
    <property type="protein sequence ID" value="RNL82833.1"/>
    <property type="molecule type" value="Genomic_DNA"/>
</dbReference>
<keyword evidence="7" id="KW-1185">Reference proteome</keyword>
<dbReference type="Pfam" id="PF00440">
    <property type="entry name" value="TetR_N"/>
    <property type="match status" value="1"/>
</dbReference>
<proteinExistence type="predicted"/>
<dbReference type="InterPro" id="IPR001647">
    <property type="entry name" value="HTH_TetR"/>
</dbReference>
<dbReference type="Proteomes" id="UP000269198">
    <property type="component" value="Unassembled WGS sequence"/>
</dbReference>
<dbReference type="AlphaFoldDB" id="A0A3N0E4V3"/>
<dbReference type="SUPFAM" id="SSF46689">
    <property type="entry name" value="Homeodomain-like"/>
    <property type="match status" value="1"/>
</dbReference>
<organism evidence="6 7">
    <name type="scientific">Halostreptopolyspora alba</name>
    <dbReference type="NCBI Taxonomy" id="2487137"/>
    <lineage>
        <taxon>Bacteria</taxon>
        <taxon>Bacillati</taxon>
        <taxon>Actinomycetota</taxon>
        <taxon>Actinomycetes</taxon>
        <taxon>Streptosporangiales</taxon>
        <taxon>Nocardiopsidaceae</taxon>
        <taxon>Halostreptopolyspora</taxon>
    </lineage>
</organism>
<dbReference type="PANTHER" id="PTHR30055">
    <property type="entry name" value="HTH-TYPE TRANSCRIPTIONAL REGULATOR RUTR"/>
    <property type="match status" value="1"/>
</dbReference>
<dbReference type="RefSeq" id="WP_123202567.1">
    <property type="nucleotide sequence ID" value="NZ_RJMB01000020.1"/>
</dbReference>
<dbReference type="PROSITE" id="PS50977">
    <property type="entry name" value="HTH_TETR_2"/>
    <property type="match status" value="1"/>
</dbReference>
<dbReference type="InterPro" id="IPR050109">
    <property type="entry name" value="HTH-type_TetR-like_transc_reg"/>
</dbReference>
<evidence type="ECO:0000256" key="2">
    <source>
        <dbReference type="ARBA" id="ARBA00023125"/>
    </source>
</evidence>
<evidence type="ECO:0000256" key="3">
    <source>
        <dbReference type="ARBA" id="ARBA00023163"/>
    </source>
</evidence>
<keyword evidence="2 4" id="KW-0238">DNA-binding</keyword>
<evidence type="ECO:0000313" key="7">
    <source>
        <dbReference type="Proteomes" id="UP000269198"/>
    </source>
</evidence>
<feature type="DNA-binding region" description="H-T-H motif" evidence="4">
    <location>
        <begin position="29"/>
        <end position="48"/>
    </location>
</feature>
<gene>
    <name evidence="6" type="ORF">EFW17_17900</name>
</gene>
<accession>A0A3N0E4V3</accession>
<feature type="domain" description="HTH tetR-type" evidence="5">
    <location>
        <begin position="6"/>
        <end position="66"/>
    </location>
</feature>
<evidence type="ECO:0000256" key="1">
    <source>
        <dbReference type="ARBA" id="ARBA00023015"/>
    </source>
</evidence>
<protein>
    <submittedName>
        <fullName evidence="6">TetR/AcrR family transcriptional regulator</fullName>
    </submittedName>
</protein>
<evidence type="ECO:0000256" key="4">
    <source>
        <dbReference type="PROSITE-ProRule" id="PRU00335"/>
    </source>
</evidence>